<dbReference type="InterPro" id="IPR011009">
    <property type="entry name" value="Kinase-like_dom_sf"/>
</dbReference>
<dbReference type="InterPro" id="IPR044812">
    <property type="entry name" value="CERK1/LYK3-like"/>
</dbReference>
<comment type="subcellular location">
    <subcellularLocation>
        <location evidence="1">Cell membrane</location>
        <topology evidence="1">Single-pass membrane protein</topology>
    </subcellularLocation>
</comment>
<feature type="binding site" evidence="9">
    <location>
        <position position="405"/>
    </location>
    <ligand>
        <name>ATP</name>
        <dbReference type="ChEBI" id="CHEBI:30616"/>
    </ligand>
</feature>
<evidence type="ECO:0000256" key="1">
    <source>
        <dbReference type="ARBA" id="ARBA00004162"/>
    </source>
</evidence>
<organism evidence="13 14">
    <name type="scientific">Urochloa decumbens</name>
    <dbReference type="NCBI Taxonomy" id="240449"/>
    <lineage>
        <taxon>Eukaryota</taxon>
        <taxon>Viridiplantae</taxon>
        <taxon>Streptophyta</taxon>
        <taxon>Embryophyta</taxon>
        <taxon>Tracheophyta</taxon>
        <taxon>Spermatophyta</taxon>
        <taxon>Magnoliopsida</taxon>
        <taxon>Liliopsida</taxon>
        <taxon>Poales</taxon>
        <taxon>Poaceae</taxon>
        <taxon>PACMAD clade</taxon>
        <taxon>Panicoideae</taxon>
        <taxon>Panicodae</taxon>
        <taxon>Paniceae</taxon>
        <taxon>Melinidinae</taxon>
        <taxon>Urochloa</taxon>
    </lineage>
</organism>
<reference evidence="13" key="1">
    <citation type="submission" date="2024-10" db="EMBL/GenBank/DDBJ databases">
        <authorList>
            <person name="Ryan C."/>
        </authorList>
    </citation>
    <scope>NUCLEOTIDE SEQUENCE [LARGE SCALE GENOMIC DNA]</scope>
</reference>
<dbReference type="PANTHER" id="PTHR46204:SF2">
    <property type="entry name" value="CHITIN ELICITOR RECEPTOR KINASE 1"/>
    <property type="match status" value="1"/>
</dbReference>
<dbReference type="InterPro" id="IPR038408">
    <property type="entry name" value="GNK2_sf"/>
</dbReference>
<keyword evidence="4 10" id="KW-0732">Signal</keyword>
<feature type="domain" description="Protein kinase" evidence="11">
    <location>
        <begin position="377"/>
        <end position="590"/>
    </location>
</feature>
<protein>
    <submittedName>
        <fullName evidence="13">Uncharacterized protein</fullName>
    </submittedName>
</protein>
<dbReference type="FunFam" id="3.30.200.20:FF:000468">
    <property type="entry name" value="LysM receptor kinase 2"/>
    <property type="match status" value="1"/>
</dbReference>
<dbReference type="GO" id="GO:0005886">
    <property type="term" value="C:plasma membrane"/>
    <property type="evidence" value="ECO:0007669"/>
    <property type="project" value="UniProtKB-SubCell"/>
</dbReference>
<dbReference type="GO" id="GO:0005524">
    <property type="term" value="F:ATP binding"/>
    <property type="evidence" value="ECO:0007669"/>
    <property type="project" value="UniProtKB-UniRule"/>
</dbReference>
<feature type="domain" description="Gnk2-homologous" evidence="12">
    <location>
        <begin position="45"/>
        <end position="149"/>
    </location>
</feature>
<evidence type="ECO:0000256" key="5">
    <source>
        <dbReference type="ARBA" id="ARBA00022737"/>
    </source>
</evidence>
<dbReference type="SMART" id="SM00220">
    <property type="entry name" value="S_TKc"/>
    <property type="match status" value="1"/>
</dbReference>
<sequence>MPSSSSGNGLHLVLAATLLSLTAVATSTSTDTEKNPFTWLDCPSLAPVPSPSPPPSFMPNNTFRSNVLALLDALPPAAAPAGFASLSRGDGTDEELAIVRGICRGDSTPDGCAGCLRCAAIHIIRRCSSNRRAAIWYDKCFLSYADTNASTTYEEGFRQEIYSTGNVSNDKDAFSSSFSAYLNFVIDISDRAVNGGSSEWTLAVPMFVTGEAVYGRGHGEPNGTMYGMVQCMRDRTASECALCLWNSMVQQAAATGLMLGYNCYLRVEVYPFYNVELDVPPPPAPPSPLAPAPARFIPTVGERNRNGGSVRVIAGVAKKGSVLPISEDSIPHATTSCMDKIALSSCQADSTSAVPGITVDKSVHFSNEELYNATEGFSMSNKIGQGGFGSVYYAELRGKKAAIKKMALQATKEFLAELKVLTHVHHQNLVRLMGYCIETSLFVVYEYIENGNLRQHLCGTGYEPLSWAGFAIHRTCGGIAVPAHPYGNSAPGIAPAHKPLVSCRDIKSANILIDKNYRAKFEQALDTPDPKEGLQRLIDPALGEDYPMDSILGMTVLARACTQEDPESRPTMRSVVVALMTLTLSLRDEE</sequence>
<keyword evidence="7" id="KW-0472">Membrane</keyword>
<dbReference type="InterPro" id="IPR002902">
    <property type="entry name" value="GNK2"/>
</dbReference>
<evidence type="ECO:0000313" key="13">
    <source>
        <dbReference type="EMBL" id="CAL4997735.1"/>
    </source>
</evidence>
<dbReference type="Gene3D" id="1.10.510.10">
    <property type="entry name" value="Transferase(Phosphotransferase) domain 1"/>
    <property type="match status" value="2"/>
</dbReference>
<evidence type="ECO:0000256" key="6">
    <source>
        <dbReference type="ARBA" id="ARBA00022989"/>
    </source>
</evidence>
<keyword evidence="2" id="KW-1003">Cell membrane</keyword>
<keyword evidence="9" id="KW-0067">ATP-binding</keyword>
<dbReference type="Gene3D" id="3.30.430.20">
    <property type="entry name" value="Gnk2 domain, C-X8-C-X2-C motif"/>
    <property type="match status" value="2"/>
</dbReference>
<keyword evidence="14" id="KW-1185">Reference proteome</keyword>
<keyword evidence="5" id="KW-0677">Repeat</keyword>
<dbReference type="PROSITE" id="PS00107">
    <property type="entry name" value="PROTEIN_KINASE_ATP"/>
    <property type="match status" value="1"/>
</dbReference>
<feature type="chain" id="PRO_5044844285" evidence="10">
    <location>
        <begin position="28"/>
        <end position="590"/>
    </location>
</feature>
<keyword evidence="6" id="KW-1133">Transmembrane helix</keyword>
<gene>
    <name evidence="13" type="ORF">URODEC1_LOCUS63529</name>
</gene>
<dbReference type="InterPro" id="IPR000719">
    <property type="entry name" value="Prot_kinase_dom"/>
</dbReference>
<evidence type="ECO:0000256" key="4">
    <source>
        <dbReference type="ARBA" id="ARBA00022729"/>
    </source>
</evidence>
<dbReference type="CDD" id="cd23509">
    <property type="entry name" value="Gnk2-like"/>
    <property type="match status" value="2"/>
</dbReference>
<proteinExistence type="predicted"/>
<evidence type="ECO:0000256" key="7">
    <source>
        <dbReference type="ARBA" id="ARBA00023136"/>
    </source>
</evidence>
<keyword evidence="9" id="KW-0547">Nucleotide-binding</keyword>
<evidence type="ECO:0000256" key="9">
    <source>
        <dbReference type="PROSITE-ProRule" id="PRU10141"/>
    </source>
</evidence>
<dbReference type="Proteomes" id="UP001497457">
    <property type="component" value="Chromosome 25rd"/>
</dbReference>
<evidence type="ECO:0000259" key="12">
    <source>
        <dbReference type="PROSITE" id="PS51473"/>
    </source>
</evidence>
<dbReference type="SUPFAM" id="SSF56112">
    <property type="entry name" value="Protein kinase-like (PK-like)"/>
    <property type="match status" value="1"/>
</dbReference>
<dbReference type="AlphaFoldDB" id="A0ABC9BA73"/>
<dbReference type="InterPro" id="IPR001245">
    <property type="entry name" value="Ser-Thr/Tyr_kinase_cat_dom"/>
</dbReference>
<evidence type="ECO:0000256" key="10">
    <source>
        <dbReference type="SAM" id="SignalP"/>
    </source>
</evidence>
<evidence type="ECO:0000313" key="14">
    <source>
        <dbReference type="Proteomes" id="UP001497457"/>
    </source>
</evidence>
<evidence type="ECO:0000259" key="11">
    <source>
        <dbReference type="PROSITE" id="PS50011"/>
    </source>
</evidence>
<accession>A0ABC9BA73</accession>
<feature type="signal peptide" evidence="10">
    <location>
        <begin position="1"/>
        <end position="27"/>
    </location>
</feature>
<evidence type="ECO:0000256" key="8">
    <source>
        <dbReference type="ARBA" id="ARBA00023157"/>
    </source>
</evidence>
<dbReference type="PROSITE" id="PS51473">
    <property type="entry name" value="GNK2"/>
    <property type="match status" value="1"/>
</dbReference>
<dbReference type="EMBL" id="OZ075135">
    <property type="protein sequence ID" value="CAL4997735.1"/>
    <property type="molecule type" value="Genomic_DNA"/>
</dbReference>
<dbReference type="Pfam" id="PF07714">
    <property type="entry name" value="PK_Tyr_Ser-Thr"/>
    <property type="match status" value="1"/>
</dbReference>
<keyword evidence="3" id="KW-0812">Transmembrane</keyword>
<evidence type="ECO:0000256" key="2">
    <source>
        <dbReference type="ARBA" id="ARBA00022475"/>
    </source>
</evidence>
<keyword evidence="8" id="KW-1015">Disulfide bond</keyword>
<dbReference type="Pfam" id="PF01657">
    <property type="entry name" value="Stress-antifung"/>
    <property type="match status" value="2"/>
</dbReference>
<dbReference type="PROSITE" id="PS50011">
    <property type="entry name" value="PROTEIN_KINASE_DOM"/>
    <property type="match status" value="1"/>
</dbReference>
<dbReference type="InterPro" id="IPR017441">
    <property type="entry name" value="Protein_kinase_ATP_BS"/>
</dbReference>
<name>A0ABC9BA73_9POAL</name>
<evidence type="ECO:0000256" key="3">
    <source>
        <dbReference type="ARBA" id="ARBA00022692"/>
    </source>
</evidence>
<dbReference type="PANTHER" id="PTHR46204">
    <property type="entry name" value="CHITIN ELICITOR RECEPTOR KINASE 1-RELATED"/>
    <property type="match status" value="1"/>
</dbReference>